<gene>
    <name evidence="2" type="ORF">EGW08_020818</name>
</gene>
<reference evidence="2 3" key="1">
    <citation type="submission" date="2019-01" db="EMBL/GenBank/DDBJ databases">
        <title>A draft genome assembly of the solar-powered sea slug Elysia chlorotica.</title>
        <authorList>
            <person name="Cai H."/>
            <person name="Li Q."/>
            <person name="Fang X."/>
            <person name="Li J."/>
            <person name="Curtis N.E."/>
            <person name="Altenburger A."/>
            <person name="Shibata T."/>
            <person name="Feng M."/>
            <person name="Maeda T."/>
            <person name="Schwartz J.A."/>
            <person name="Shigenobu S."/>
            <person name="Lundholm N."/>
            <person name="Nishiyama T."/>
            <person name="Yang H."/>
            <person name="Hasebe M."/>
            <person name="Li S."/>
            <person name="Pierce S.K."/>
            <person name="Wang J."/>
        </authorList>
    </citation>
    <scope>NUCLEOTIDE SEQUENCE [LARGE SCALE GENOMIC DNA]</scope>
    <source>
        <strain evidence="2">EC2010</strain>
        <tissue evidence="2">Whole organism of an adult</tissue>
    </source>
</reference>
<comment type="caution">
    <text evidence="2">The sequence shown here is derived from an EMBL/GenBank/DDBJ whole genome shotgun (WGS) entry which is preliminary data.</text>
</comment>
<name>A0A433SQ90_ELYCH</name>
<evidence type="ECO:0000313" key="2">
    <source>
        <dbReference type="EMBL" id="RUS71422.1"/>
    </source>
</evidence>
<sequence length="259" mass="29261">MGAPTALTHHRLPPMERARTHSSLSQTKDSQLAIITAIDAALNCLAREKRQRDEKKRKCDRARRTLLSMGAPTALTHHRLPPMERARTHSSLSQTKDSQLAIITAIDAALNCLAREKRQRDEKKRKCDRARRTLLSMGAPTVLTHHRLPPMERTRTHSSLSQTKDSQLAIITAVDAALNCLPREKRQRDEKKRKCDRARRTLLSMGAPTALTHHRLPPMERARTHSSLSQTKDSQLATITAIDAALNWLPREKKNETQG</sequence>
<proteinExistence type="predicted"/>
<protein>
    <submittedName>
        <fullName evidence="2">Uncharacterized protein</fullName>
    </submittedName>
</protein>
<accession>A0A433SQ90</accession>
<dbReference type="AlphaFoldDB" id="A0A433SQ90"/>
<dbReference type="EMBL" id="RQTK01001214">
    <property type="protein sequence ID" value="RUS71422.1"/>
    <property type="molecule type" value="Genomic_DNA"/>
</dbReference>
<keyword evidence="3" id="KW-1185">Reference proteome</keyword>
<evidence type="ECO:0000313" key="3">
    <source>
        <dbReference type="Proteomes" id="UP000271974"/>
    </source>
</evidence>
<dbReference type="Proteomes" id="UP000271974">
    <property type="component" value="Unassembled WGS sequence"/>
</dbReference>
<evidence type="ECO:0000256" key="1">
    <source>
        <dbReference type="SAM" id="MobiDB-lite"/>
    </source>
</evidence>
<feature type="region of interest" description="Disordered" evidence="1">
    <location>
        <begin position="1"/>
        <end position="26"/>
    </location>
</feature>
<organism evidence="2 3">
    <name type="scientific">Elysia chlorotica</name>
    <name type="common">Eastern emerald elysia</name>
    <name type="synonym">Sea slug</name>
    <dbReference type="NCBI Taxonomy" id="188477"/>
    <lineage>
        <taxon>Eukaryota</taxon>
        <taxon>Metazoa</taxon>
        <taxon>Spiralia</taxon>
        <taxon>Lophotrochozoa</taxon>
        <taxon>Mollusca</taxon>
        <taxon>Gastropoda</taxon>
        <taxon>Heterobranchia</taxon>
        <taxon>Euthyneura</taxon>
        <taxon>Panpulmonata</taxon>
        <taxon>Sacoglossa</taxon>
        <taxon>Placobranchoidea</taxon>
        <taxon>Plakobranchidae</taxon>
        <taxon>Elysia</taxon>
    </lineage>
</organism>